<dbReference type="InterPro" id="IPR051239">
    <property type="entry name" value="2'-dNMP_N-hydrolase"/>
</dbReference>
<dbReference type="PANTHER" id="PTHR15364">
    <property type="entry name" value="2'-DEOXYNUCLEOSIDE 5'-PHOSPHATE N-HYDROLASE 1"/>
    <property type="match status" value="1"/>
</dbReference>
<evidence type="ECO:0000313" key="2">
    <source>
        <dbReference type="Proteomes" id="UP000245080"/>
    </source>
</evidence>
<accession>A0A2V1N118</accession>
<comment type="caution">
    <text evidence="1">The sequence shown here is derived from an EMBL/GenBank/DDBJ whole genome shotgun (WGS) entry which is preliminary data.</text>
</comment>
<dbReference type="GO" id="GO:0070694">
    <property type="term" value="F:5-hydroxymethyl-dUMP N-hydrolase activity"/>
    <property type="evidence" value="ECO:0007669"/>
    <property type="project" value="TreeGrafter"/>
</dbReference>
<dbReference type="PANTHER" id="PTHR15364:SF0">
    <property type="entry name" value="2'-DEOXYNUCLEOSIDE 5'-PHOSPHATE N-HYDROLASE 1"/>
    <property type="match status" value="1"/>
</dbReference>
<dbReference type="Proteomes" id="UP000245080">
    <property type="component" value="Unassembled WGS sequence"/>
</dbReference>
<organism evidence="1 2">
    <name type="scientific">Levilactobacillus bambusae</name>
    <dbReference type="NCBI Taxonomy" id="2024736"/>
    <lineage>
        <taxon>Bacteria</taxon>
        <taxon>Bacillati</taxon>
        <taxon>Bacillota</taxon>
        <taxon>Bacilli</taxon>
        <taxon>Lactobacillales</taxon>
        <taxon>Lactobacillaceae</taxon>
        <taxon>Levilactobacillus</taxon>
    </lineage>
</organism>
<dbReference type="GO" id="GO:0009159">
    <property type="term" value="P:deoxyribonucleoside monophosphate catabolic process"/>
    <property type="evidence" value="ECO:0007669"/>
    <property type="project" value="TreeGrafter"/>
</dbReference>
<dbReference type="Gene3D" id="3.40.50.450">
    <property type="match status" value="1"/>
</dbReference>
<dbReference type="GO" id="GO:0016740">
    <property type="term" value="F:transferase activity"/>
    <property type="evidence" value="ECO:0007669"/>
    <property type="project" value="UniProtKB-KW"/>
</dbReference>
<name>A0A2V1N118_9LACO</name>
<dbReference type="SUPFAM" id="SSF52309">
    <property type="entry name" value="N-(deoxy)ribosyltransferase-like"/>
    <property type="match status" value="1"/>
</dbReference>
<protein>
    <submittedName>
        <fullName evidence="1">Nucleoside 2-deoxyribosyltransferase</fullName>
    </submittedName>
</protein>
<dbReference type="AlphaFoldDB" id="A0A2V1N118"/>
<sequence>MKIYLAGPFFDDEQINRIKRVEEALSTNVTVTDFFSPRAEQIENLEVGTPEWAQAIFDNDVDHLQDADVVVAVSDFVGDNVDSGTAFEVGYAVRAEIPVVLLHEKESPVNIMLSQSLTAYLTDAAQLAAYDFKTMPESHYNGPVI</sequence>
<reference evidence="1 2" key="1">
    <citation type="journal article" date="2018" name="Int. J. Syst. Evol. Microbiol.">
        <title>Lactobacillus bambusae sp. nov., isolated from a traditional fermented Ma-bamboo shoots of Taiwan.</title>
        <authorList>
            <person name="Wang L.-T."/>
        </authorList>
    </citation>
    <scope>NUCLEOTIDE SEQUENCE [LARGE SCALE GENOMIC DNA]</scope>
    <source>
        <strain evidence="1 2">BS-W1</strain>
    </source>
</reference>
<keyword evidence="2" id="KW-1185">Reference proteome</keyword>
<gene>
    <name evidence="1" type="ORF">DCM90_00625</name>
</gene>
<dbReference type="RefSeq" id="WP_109249426.1">
    <property type="nucleotide sequence ID" value="NZ_QCXQ01000001.1"/>
</dbReference>
<dbReference type="EMBL" id="QCXQ01000001">
    <property type="protein sequence ID" value="PWG00713.1"/>
    <property type="molecule type" value="Genomic_DNA"/>
</dbReference>
<proteinExistence type="predicted"/>
<keyword evidence="1" id="KW-0808">Transferase</keyword>
<dbReference type="Pfam" id="PF05014">
    <property type="entry name" value="Nuc_deoxyrib_tr"/>
    <property type="match status" value="1"/>
</dbReference>
<dbReference type="OrthoDB" id="397706at2"/>
<evidence type="ECO:0000313" key="1">
    <source>
        <dbReference type="EMBL" id="PWG00713.1"/>
    </source>
</evidence>
<dbReference type="InterPro" id="IPR007710">
    <property type="entry name" value="Nucleoside_deoxyribTrfase"/>
</dbReference>